<dbReference type="InterPro" id="IPR023346">
    <property type="entry name" value="Lysozyme-like_dom_sf"/>
</dbReference>
<dbReference type="SUPFAM" id="SSF53955">
    <property type="entry name" value="Lysozyme-like"/>
    <property type="match status" value="1"/>
</dbReference>
<comment type="similarity">
    <text evidence="1">Belongs to the transglycosylase family. Rpf subfamily.</text>
</comment>
<sequence length="245" mass="24490">MLFTTAVAGRHRKPRTSNTARIVATAGLGTAGIALPLIGATSASAASVSTWDKVASCESGGDWSINTGNGYYGGLQFSASTWAGYGGTSYASTADQASKGQQITIAEKVLASQGPGAWPVCGPRAGLSQGGAPASVDTTSSSKPTAAATAKPKHSSGSSTTTAHTAKKKTASAPKHAAPAPAVRQAAATHKIGHGDYTVKPGDTLSGIAASAHLSGGWTALYRENRTTVGANPDLIFPGQRLEVG</sequence>
<feature type="compositionally biased region" description="Low complexity" evidence="3">
    <location>
        <begin position="171"/>
        <end position="187"/>
    </location>
</feature>
<keyword evidence="6" id="KW-1185">Reference proteome</keyword>
<dbReference type="InterPro" id="IPR010618">
    <property type="entry name" value="RPF"/>
</dbReference>
<evidence type="ECO:0000256" key="3">
    <source>
        <dbReference type="SAM" id="MobiDB-lite"/>
    </source>
</evidence>
<evidence type="ECO:0000313" key="5">
    <source>
        <dbReference type="EMBL" id="MFC1412926.1"/>
    </source>
</evidence>
<gene>
    <name evidence="5" type="ORF">ACEZDG_27040</name>
</gene>
<keyword evidence="2" id="KW-0378">Hydrolase</keyword>
<feature type="region of interest" description="Disordered" evidence="3">
    <location>
        <begin position="123"/>
        <end position="187"/>
    </location>
</feature>
<name>A0ABV6VH20_9ACTN</name>
<evidence type="ECO:0000256" key="2">
    <source>
        <dbReference type="ARBA" id="ARBA00022801"/>
    </source>
</evidence>
<evidence type="ECO:0000256" key="1">
    <source>
        <dbReference type="ARBA" id="ARBA00010830"/>
    </source>
</evidence>
<dbReference type="CDD" id="cd13925">
    <property type="entry name" value="RPF"/>
    <property type="match status" value="1"/>
</dbReference>
<evidence type="ECO:0000259" key="4">
    <source>
        <dbReference type="PROSITE" id="PS51782"/>
    </source>
</evidence>
<dbReference type="PANTHER" id="PTHR34700:SF4">
    <property type="entry name" value="PHAGE-LIKE ELEMENT PBSX PROTEIN XKDP"/>
    <property type="match status" value="1"/>
</dbReference>
<dbReference type="InterPro" id="IPR018392">
    <property type="entry name" value="LysM"/>
</dbReference>
<dbReference type="PANTHER" id="PTHR34700">
    <property type="entry name" value="POTASSIUM BINDING PROTEIN KBP"/>
    <property type="match status" value="1"/>
</dbReference>
<dbReference type="Proteomes" id="UP001592582">
    <property type="component" value="Unassembled WGS sequence"/>
</dbReference>
<dbReference type="Pfam" id="PF06737">
    <property type="entry name" value="Transglycosylas"/>
    <property type="match status" value="1"/>
</dbReference>
<organism evidence="5 6">
    <name type="scientific">Streptacidiphilus alkalitolerans</name>
    <dbReference type="NCBI Taxonomy" id="3342712"/>
    <lineage>
        <taxon>Bacteria</taxon>
        <taxon>Bacillati</taxon>
        <taxon>Actinomycetota</taxon>
        <taxon>Actinomycetes</taxon>
        <taxon>Kitasatosporales</taxon>
        <taxon>Streptomycetaceae</taxon>
        <taxon>Streptacidiphilus</taxon>
    </lineage>
</organism>
<dbReference type="PROSITE" id="PS51782">
    <property type="entry name" value="LYSM"/>
    <property type="match status" value="1"/>
</dbReference>
<comment type="caution">
    <text evidence="5">The sequence shown here is derived from an EMBL/GenBank/DDBJ whole genome shotgun (WGS) entry which is preliminary data.</text>
</comment>
<dbReference type="SMART" id="SM00257">
    <property type="entry name" value="LysM"/>
    <property type="match status" value="1"/>
</dbReference>
<dbReference type="Gene3D" id="1.10.530.10">
    <property type="match status" value="1"/>
</dbReference>
<dbReference type="SUPFAM" id="SSF54106">
    <property type="entry name" value="LysM domain"/>
    <property type="match status" value="1"/>
</dbReference>
<dbReference type="InterPro" id="IPR036779">
    <property type="entry name" value="LysM_dom_sf"/>
</dbReference>
<feature type="compositionally biased region" description="Low complexity" evidence="3">
    <location>
        <begin position="138"/>
        <end position="164"/>
    </location>
</feature>
<dbReference type="Gene3D" id="3.10.350.10">
    <property type="entry name" value="LysM domain"/>
    <property type="match status" value="1"/>
</dbReference>
<dbReference type="InterPro" id="IPR052196">
    <property type="entry name" value="Bact_Kbp"/>
</dbReference>
<feature type="domain" description="LysM" evidence="4">
    <location>
        <begin position="195"/>
        <end position="244"/>
    </location>
</feature>
<evidence type="ECO:0000313" key="6">
    <source>
        <dbReference type="Proteomes" id="UP001592582"/>
    </source>
</evidence>
<proteinExistence type="inferred from homology"/>
<protein>
    <submittedName>
        <fullName evidence="5">Transglycosylase family protein</fullName>
    </submittedName>
</protein>
<dbReference type="EMBL" id="JBHEZX010000013">
    <property type="protein sequence ID" value="MFC1412926.1"/>
    <property type="molecule type" value="Genomic_DNA"/>
</dbReference>
<dbReference type="Pfam" id="PF01476">
    <property type="entry name" value="LysM"/>
    <property type="match status" value="1"/>
</dbReference>
<accession>A0ABV6VH20</accession>
<reference evidence="5 6" key="1">
    <citation type="submission" date="2024-09" db="EMBL/GenBank/DDBJ databases">
        <authorList>
            <person name="Lee S.D."/>
        </authorList>
    </citation>
    <scope>NUCLEOTIDE SEQUENCE [LARGE SCALE GENOMIC DNA]</scope>
    <source>
        <strain evidence="5 6">N1-1</strain>
    </source>
</reference>
<dbReference type="CDD" id="cd00118">
    <property type="entry name" value="LysM"/>
    <property type="match status" value="1"/>
</dbReference>
<dbReference type="RefSeq" id="WP_380514072.1">
    <property type="nucleotide sequence ID" value="NZ_JBHEZX010000013.1"/>
</dbReference>